<evidence type="ECO:0000256" key="9">
    <source>
        <dbReference type="PROSITE-ProRule" id="PRU00108"/>
    </source>
</evidence>
<dbReference type="Pfam" id="PF05920">
    <property type="entry name" value="Homeobox_KN"/>
    <property type="match status" value="1"/>
</dbReference>
<dbReference type="CDD" id="cd00086">
    <property type="entry name" value="homeodomain"/>
    <property type="match status" value="1"/>
</dbReference>
<name>A0A336L762_CULSO</name>
<dbReference type="EMBL" id="UFQT01001778">
    <property type="protein sequence ID" value="SSX31766.1"/>
    <property type="molecule type" value="Genomic_DNA"/>
</dbReference>
<keyword evidence="3" id="KW-0805">Transcription regulation</keyword>
<comment type="subcellular location">
    <subcellularLocation>
        <location evidence="1 9">Nucleus</location>
    </subcellularLocation>
</comment>
<evidence type="ECO:0000256" key="8">
    <source>
        <dbReference type="ARBA" id="ARBA00038021"/>
    </source>
</evidence>
<evidence type="ECO:0000313" key="11">
    <source>
        <dbReference type="EMBL" id="SSX12315.1"/>
    </source>
</evidence>
<evidence type="ECO:0000256" key="2">
    <source>
        <dbReference type="ARBA" id="ARBA00008446"/>
    </source>
</evidence>
<dbReference type="PANTHER" id="PTHR11211:SF3">
    <property type="entry name" value="HOMEOBOX PROTEIN MOHAWK"/>
    <property type="match status" value="1"/>
</dbReference>
<evidence type="ECO:0000256" key="1">
    <source>
        <dbReference type="ARBA" id="ARBA00004123"/>
    </source>
</evidence>
<dbReference type="AlphaFoldDB" id="A0A336L762"/>
<dbReference type="GO" id="GO:0048646">
    <property type="term" value="P:anatomical structure formation involved in morphogenesis"/>
    <property type="evidence" value="ECO:0007669"/>
    <property type="project" value="UniProtKB-ARBA"/>
</dbReference>
<keyword evidence="4 9" id="KW-0238">DNA-binding</keyword>
<dbReference type="GO" id="GO:0005634">
    <property type="term" value="C:nucleus"/>
    <property type="evidence" value="ECO:0007669"/>
    <property type="project" value="UniProtKB-SubCell"/>
</dbReference>
<dbReference type="Gene3D" id="1.10.10.60">
    <property type="entry name" value="Homeodomain-like"/>
    <property type="match status" value="1"/>
</dbReference>
<dbReference type="GO" id="GO:0000978">
    <property type="term" value="F:RNA polymerase II cis-regulatory region sequence-specific DNA binding"/>
    <property type="evidence" value="ECO:0007669"/>
    <property type="project" value="TreeGrafter"/>
</dbReference>
<protein>
    <submittedName>
        <fullName evidence="11">CSON004053 protein</fullName>
    </submittedName>
</protein>
<dbReference type="InterPro" id="IPR009057">
    <property type="entry name" value="Homeodomain-like_sf"/>
</dbReference>
<evidence type="ECO:0000313" key="12">
    <source>
        <dbReference type="EMBL" id="SSX31766.1"/>
    </source>
</evidence>
<accession>A0A336L762</accession>
<reference evidence="11" key="1">
    <citation type="submission" date="2018-04" db="EMBL/GenBank/DDBJ databases">
        <authorList>
            <person name="Go L.Y."/>
            <person name="Mitchell J.A."/>
        </authorList>
    </citation>
    <scope>NUCLEOTIDE SEQUENCE</scope>
    <source>
        <tissue evidence="11">Whole organism</tissue>
    </source>
</reference>
<evidence type="ECO:0000256" key="3">
    <source>
        <dbReference type="ARBA" id="ARBA00023015"/>
    </source>
</evidence>
<gene>
    <name evidence="11" type="primary">CSON004053</name>
</gene>
<evidence type="ECO:0000256" key="6">
    <source>
        <dbReference type="ARBA" id="ARBA00023163"/>
    </source>
</evidence>
<dbReference type="GO" id="GO:0007517">
    <property type="term" value="P:muscle organ development"/>
    <property type="evidence" value="ECO:0007669"/>
    <property type="project" value="TreeGrafter"/>
</dbReference>
<sequence>MERSRPVRNRRHSRKTWPNDILHRPLKRLFTPEIKRMLKDWLVRRRDNPYPSRDEKKTLAQETGLTYTQICNWFANWRRKLKNSGKQKTKKNWGNLIKNYNDSAKGNVEQFSISSSDSIWGENHDFDDHENESVDSDCSLPQKISHQVQVKVMKKRMKRSTKNIRLKDKRKLMTYKTPNVSSLYNNYCSSNAFTSTSQRSYYQISSTVDPNFEYKTQESPYLTSTSKFKNHIIEKYFRGLDTTTHENPPQFNPFHTLIDSNNNHYTEPTSILTGPQLSKWLESAANFTPSRENYIEWCEERNRRMNMKAETEQNELLLHQREEIEAAEALTKLAINFRNRHVDN</sequence>
<dbReference type="FunFam" id="1.10.10.60:FF:000059">
    <property type="entry name" value="TGFB-induced factor homeobox 1"/>
    <property type="match status" value="1"/>
</dbReference>
<dbReference type="PROSITE" id="PS50071">
    <property type="entry name" value="HOMEOBOX_2"/>
    <property type="match status" value="1"/>
</dbReference>
<dbReference type="VEuPathDB" id="VectorBase:CSON004053"/>
<dbReference type="GO" id="GO:0001654">
    <property type="term" value="P:eye development"/>
    <property type="evidence" value="ECO:0007669"/>
    <property type="project" value="UniProtKB-ARBA"/>
</dbReference>
<comment type="similarity">
    <text evidence="2">Belongs to the TALE/IRO homeobox family.</text>
</comment>
<dbReference type="GO" id="GO:0048468">
    <property type="term" value="P:cell development"/>
    <property type="evidence" value="ECO:0007669"/>
    <property type="project" value="TreeGrafter"/>
</dbReference>
<dbReference type="SMART" id="SM00389">
    <property type="entry name" value="HOX"/>
    <property type="match status" value="1"/>
</dbReference>
<keyword evidence="7 9" id="KW-0539">Nucleus</keyword>
<dbReference type="PANTHER" id="PTHR11211">
    <property type="entry name" value="IROQUOIS-CLASS HOMEODOMAIN PROTEIN IRX"/>
    <property type="match status" value="1"/>
</dbReference>
<dbReference type="EMBL" id="UFQS01001778">
    <property type="protein sequence ID" value="SSX12315.1"/>
    <property type="molecule type" value="Genomic_DNA"/>
</dbReference>
<keyword evidence="5 9" id="KW-0371">Homeobox</keyword>
<evidence type="ECO:0000256" key="4">
    <source>
        <dbReference type="ARBA" id="ARBA00023125"/>
    </source>
</evidence>
<evidence type="ECO:0000259" key="10">
    <source>
        <dbReference type="PROSITE" id="PS50071"/>
    </source>
</evidence>
<dbReference type="SUPFAM" id="SSF46689">
    <property type="entry name" value="Homeodomain-like"/>
    <property type="match status" value="1"/>
</dbReference>
<dbReference type="OMA" id="NDEFSSH"/>
<proteinExistence type="inferred from homology"/>
<dbReference type="InterPro" id="IPR001356">
    <property type="entry name" value="HD"/>
</dbReference>
<comment type="similarity">
    <text evidence="8">Belongs to the TALE/TGIF homeobox family.</text>
</comment>
<evidence type="ECO:0000256" key="5">
    <source>
        <dbReference type="ARBA" id="ARBA00023155"/>
    </source>
</evidence>
<evidence type="ECO:0000256" key="7">
    <source>
        <dbReference type="ARBA" id="ARBA00023242"/>
    </source>
</evidence>
<dbReference type="GO" id="GO:0009887">
    <property type="term" value="P:animal organ morphogenesis"/>
    <property type="evidence" value="ECO:0007669"/>
    <property type="project" value="UniProtKB-ARBA"/>
</dbReference>
<feature type="domain" description="Homeobox" evidence="10">
    <location>
        <begin position="21"/>
        <end position="84"/>
    </location>
</feature>
<dbReference type="GO" id="GO:0000981">
    <property type="term" value="F:DNA-binding transcription factor activity, RNA polymerase II-specific"/>
    <property type="evidence" value="ECO:0007669"/>
    <property type="project" value="TreeGrafter"/>
</dbReference>
<dbReference type="InterPro" id="IPR008422">
    <property type="entry name" value="KN_HD"/>
</dbReference>
<feature type="DNA-binding region" description="Homeobox" evidence="9">
    <location>
        <begin position="23"/>
        <end position="85"/>
    </location>
</feature>
<reference evidence="12" key="2">
    <citation type="submission" date="2018-07" db="EMBL/GenBank/DDBJ databases">
        <authorList>
            <person name="Quirk P.G."/>
            <person name="Krulwich T.A."/>
        </authorList>
    </citation>
    <scope>NUCLEOTIDE SEQUENCE</scope>
</reference>
<keyword evidence="6" id="KW-0804">Transcription</keyword>
<organism evidence="11">
    <name type="scientific">Culicoides sonorensis</name>
    <name type="common">Biting midge</name>
    <dbReference type="NCBI Taxonomy" id="179676"/>
    <lineage>
        <taxon>Eukaryota</taxon>
        <taxon>Metazoa</taxon>
        <taxon>Ecdysozoa</taxon>
        <taxon>Arthropoda</taxon>
        <taxon>Hexapoda</taxon>
        <taxon>Insecta</taxon>
        <taxon>Pterygota</taxon>
        <taxon>Neoptera</taxon>
        <taxon>Endopterygota</taxon>
        <taxon>Diptera</taxon>
        <taxon>Nematocera</taxon>
        <taxon>Chironomoidea</taxon>
        <taxon>Ceratopogonidae</taxon>
        <taxon>Ceratopogoninae</taxon>
        <taxon>Culicoides</taxon>
        <taxon>Monoculicoides</taxon>
    </lineage>
</organism>